<organism evidence="5 6">
    <name type="scientific">Stylonychia lemnae</name>
    <name type="common">Ciliate</name>
    <dbReference type="NCBI Taxonomy" id="5949"/>
    <lineage>
        <taxon>Eukaryota</taxon>
        <taxon>Sar</taxon>
        <taxon>Alveolata</taxon>
        <taxon>Ciliophora</taxon>
        <taxon>Intramacronucleata</taxon>
        <taxon>Spirotrichea</taxon>
        <taxon>Stichotrichia</taxon>
        <taxon>Sporadotrichida</taxon>
        <taxon>Oxytrichidae</taxon>
        <taxon>Stylonychinae</taxon>
        <taxon>Stylonychia</taxon>
    </lineage>
</organism>
<keyword evidence="4" id="KW-0175">Coiled coil</keyword>
<dbReference type="OrthoDB" id="524165at2759"/>
<gene>
    <name evidence="5" type="primary">Contig11795.g597</name>
    <name evidence="5" type="ORF">STYLEM_11945</name>
</gene>
<sequence>MSVQTTEQKKEEFRKYLEKAGVVDQLTKVLVGLYEEPEKPSNAIEFIKKCLGAPSDTDVDQLKADNEELRRQKQELEKKIEALQRELEHERAKQQ</sequence>
<dbReference type="InterPro" id="IPR026060">
    <property type="entry name" value="AMY1"/>
</dbReference>
<dbReference type="PANTHER" id="PTHR13168">
    <property type="entry name" value="ASSOCIATE OF C-MYC AMY-1"/>
    <property type="match status" value="1"/>
</dbReference>
<name>A0A078APR8_STYLE</name>
<evidence type="ECO:0000256" key="1">
    <source>
        <dbReference type="ARBA" id="ARBA00004123"/>
    </source>
</evidence>
<evidence type="ECO:0000256" key="4">
    <source>
        <dbReference type="SAM" id="Coils"/>
    </source>
</evidence>
<dbReference type="Proteomes" id="UP000039865">
    <property type="component" value="Unassembled WGS sequence"/>
</dbReference>
<dbReference type="EMBL" id="CCKQ01011360">
    <property type="protein sequence ID" value="CDW82908.1"/>
    <property type="molecule type" value="Genomic_DNA"/>
</dbReference>
<keyword evidence="6" id="KW-1185">Reference proteome</keyword>
<dbReference type="OMA" id="MMHYKEE"/>
<dbReference type="FunCoup" id="A0A078APR8">
    <property type="interactions" value="13"/>
</dbReference>
<dbReference type="PANTHER" id="PTHR13168:SF0">
    <property type="entry name" value="C-MYC-BINDING PROTEIN"/>
    <property type="match status" value="1"/>
</dbReference>
<reference evidence="5 6" key="1">
    <citation type="submission" date="2014-06" db="EMBL/GenBank/DDBJ databases">
        <authorList>
            <person name="Swart Estienne"/>
        </authorList>
    </citation>
    <scope>NUCLEOTIDE SEQUENCE [LARGE SCALE GENOMIC DNA]</scope>
    <source>
        <strain evidence="5 6">130c</strain>
    </source>
</reference>
<dbReference type="AlphaFoldDB" id="A0A078APR8"/>
<evidence type="ECO:0000313" key="6">
    <source>
        <dbReference type="Proteomes" id="UP000039865"/>
    </source>
</evidence>
<dbReference type="GO" id="GO:0005634">
    <property type="term" value="C:nucleus"/>
    <property type="evidence" value="ECO:0007669"/>
    <property type="project" value="UniProtKB-SubCell"/>
</dbReference>
<dbReference type="GO" id="GO:0003713">
    <property type="term" value="F:transcription coactivator activity"/>
    <property type="evidence" value="ECO:0007669"/>
    <property type="project" value="InterPro"/>
</dbReference>
<dbReference type="PRINTS" id="PR02028">
    <property type="entry name" value="CMYCBINDINGP"/>
</dbReference>
<proteinExistence type="inferred from homology"/>
<comment type="similarity">
    <text evidence="2">Belongs to the AMY1 family.</text>
</comment>
<keyword evidence="3" id="KW-0539">Nucleus</keyword>
<comment type="subcellular location">
    <subcellularLocation>
        <location evidence="1">Nucleus</location>
    </subcellularLocation>
</comment>
<evidence type="ECO:0000256" key="2">
    <source>
        <dbReference type="ARBA" id="ARBA00009389"/>
    </source>
</evidence>
<dbReference type="InParanoid" id="A0A078APR8"/>
<feature type="coiled-coil region" evidence="4">
    <location>
        <begin position="59"/>
        <end position="93"/>
    </location>
</feature>
<evidence type="ECO:0000256" key="3">
    <source>
        <dbReference type="ARBA" id="ARBA00023242"/>
    </source>
</evidence>
<accession>A0A078APR8</accession>
<protein>
    <submittedName>
        <fullName evidence="5">Uncharacterized protein</fullName>
    </submittedName>
</protein>
<evidence type="ECO:0000313" key="5">
    <source>
        <dbReference type="EMBL" id="CDW82908.1"/>
    </source>
</evidence>